<dbReference type="InterPro" id="IPR013785">
    <property type="entry name" value="Aldolase_TIM"/>
</dbReference>
<accession>A0AAD9N6E9</accession>
<dbReference type="AlphaFoldDB" id="A0AAD9N6E9"/>
<sequence length="171" mass="18975">MPRFVPYLTKEQEDELRKIANAIAAPGKGILAADESTANEEENRRHYRQLLFTSGKELGKYISGVILFHETLYQKADDGTPFVKLLQDNGIIPGIKVDKGVVPLGGSDGECTTQGLDGLNERCKEYVKEGAKFAKWRCVLKINPNNPSYLALLENANVLARYASICQQVMD</sequence>
<keyword evidence="5" id="KW-0456">Lyase</keyword>
<dbReference type="GO" id="GO:0004332">
    <property type="term" value="F:fructose-bisphosphate aldolase activity"/>
    <property type="evidence" value="ECO:0007669"/>
    <property type="project" value="UniProtKB-EC"/>
</dbReference>
<keyword evidence="7" id="KW-1185">Reference proteome</keyword>
<proteinExistence type="inferred from homology"/>
<organism evidence="6 7">
    <name type="scientific">Paralvinella palmiformis</name>
    <dbReference type="NCBI Taxonomy" id="53620"/>
    <lineage>
        <taxon>Eukaryota</taxon>
        <taxon>Metazoa</taxon>
        <taxon>Spiralia</taxon>
        <taxon>Lophotrochozoa</taxon>
        <taxon>Annelida</taxon>
        <taxon>Polychaeta</taxon>
        <taxon>Sedentaria</taxon>
        <taxon>Canalipalpata</taxon>
        <taxon>Terebellida</taxon>
        <taxon>Terebelliformia</taxon>
        <taxon>Alvinellidae</taxon>
        <taxon>Paralvinella</taxon>
    </lineage>
</organism>
<dbReference type="Pfam" id="PF00274">
    <property type="entry name" value="Glycolytic"/>
    <property type="match status" value="1"/>
</dbReference>
<dbReference type="GO" id="GO:0006096">
    <property type="term" value="P:glycolytic process"/>
    <property type="evidence" value="ECO:0007669"/>
    <property type="project" value="UniProtKB-KW"/>
</dbReference>
<dbReference type="EC" id="4.1.2.13" evidence="3"/>
<comment type="similarity">
    <text evidence="2">Belongs to the class I fructose-bisphosphate aldolase family.</text>
</comment>
<dbReference type="Proteomes" id="UP001208570">
    <property type="component" value="Unassembled WGS sequence"/>
</dbReference>
<evidence type="ECO:0000313" key="6">
    <source>
        <dbReference type="EMBL" id="KAK2156731.1"/>
    </source>
</evidence>
<evidence type="ECO:0000313" key="7">
    <source>
        <dbReference type="Proteomes" id="UP001208570"/>
    </source>
</evidence>
<reference evidence="6" key="1">
    <citation type="journal article" date="2023" name="Mol. Biol. Evol.">
        <title>Third-Generation Sequencing Reveals the Adaptive Role of the Epigenome in Three Deep-Sea Polychaetes.</title>
        <authorList>
            <person name="Perez M."/>
            <person name="Aroh O."/>
            <person name="Sun Y."/>
            <person name="Lan Y."/>
            <person name="Juniper S.K."/>
            <person name="Young C.R."/>
            <person name="Angers B."/>
            <person name="Qian P.Y."/>
        </authorList>
    </citation>
    <scope>NUCLEOTIDE SEQUENCE</scope>
    <source>
        <strain evidence="6">P08H-3</strain>
    </source>
</reference>
<dbReference type="PANTHER" id="PTHR11627">
    <property type="entry name" value="FRUCTOSE-BISPHOSPHATE ALDOLASE"/>
    <property type="match status" value="1"/>
</dbReference>
<dbReference type="SUPFAM" id="SSF51569">
    <property type="entry name" value="Aldolase"/>
    <property type="match status" value="1"/>
</dbReference>
<evidence type="ECO:0000256" key="3">
    <source>
        <dbReference type="ARBA" id="ARBA00013068"/>
    </source>
</evidence>
<gene>
    <name evidence="6" type="ORF">LSH36_206g00023</name>
</gene>
<dbReference type="Gene3D" id="3.20.20.70">
    <property type="entry name" value="Aldolase class I"/>
    <property type="match status" value="1"/>
</dbReference>
<evidence type="ECO:0000256" key="2">
    <source>
        <dbReference type="ARBA" id="ARBA00010387"/>
    </source>
</evidence>
<evidence type="ECO:0000256" key="5">
    <source>
        <dbReference type="ARBA" id="ARBA00023239"/>
    </source>
</evidence>
<comment type="pathway">
    <text evidence="1">Carbohydrate degradation; glycolysis; D-glyceraldehyde 3-phosphate and glycerone phosphate from D-glucose: step 4/4.</text>
</comment>
<dbReference type="InterPro" id="IPR000741">
    <property type="entry name" value="FBA_I"/>
</dbReference>
<comment type="caution">
    <text evidence="6">The sequence shown here is derived from an EMBL/GenBank/DDBJ whole genome shotgun (WGS) entry which is preliminary data.</text>
</comment>
<keyword evidence="4" id="KW-0324">Glycolysis</keyword>
<protein>
    <recommendedName>
        <fullName evidence="3">fructose-bisphosphate aldolase</fullName>
        <ecNumber evidence="3">4.1.2.13</ecNumber>
    </recommendedName>
</protein>
<name>A0AAD9N6E9_9ANNE</name>
<evidence type="ECO:0000256" key="1">
    <source>
        <dbReference type="ARBA" id="ARBA00004714"/>
    </source>
</evidence>
<dbReference type="EMBL" id="JAODUP010000206">
    <property type="protein sequence ID" value="KAK2156731.1"/>
    <property type="molecule type" value="Genomic_DNA"/>
</dbReference>
<evidence type="ECO:0000256" key="4">
    <source>
        <dbReference type="ARBA" id="ARBA00023152"/>
    </source>
</evidence>